<accession>A0ABZ2IK38</accession>
<dbReference type="Proteomes" id="UP001320603">
    <property type="component" value="Chromosome"/>
</dbReference>
<evidence type="ECO:0000313" key="1">
    <source>
        <dbReference type="EMBL" id="WWV65738.1"/>
    </source>
</evidence>
<dbReference type="PROSITE" id="PS51257">
    <property type="entry name" value="PROKAR_LIPOPROTEIN"/>
    <property type="match status" value="1"/>
</dbReference>
<proteinExistence type="predicted"/>
<keyword evidence="2" id="KW-1185">Reference proteome</keyword>
<protein>
    <recommendedName>
        <fullName evidence="3">Lipoprotein</fullName>
    </recommendedName>
</protein>
<dbReference type="RefSeq" id="WP_251966724.1">
    <property type="nucleotide sequence ID" value="NZ_CP146284.1"/>
</dbReference>
<organism evidence="1 2">
    <name type="scientific">Parabacteroides absconsus</name>
    <dbReference type="NCBI Taxonomy" id="2951805"/>
    <lineage>
        <taxon>Bacteria</taxon>
        <taxon>Pseudomonadati</taxon>
        <taxon>Bacteroidota</taxon>
        <taxon>Bacteroidia</taxon>
        <taxon>Bacteroidales</taxon>
        <taxon>Tannerellaceae</taxon>
        <taxon>Parabacteroides</taxon>
    </lineage>
</organism>
<dbReference type="EMBL" id="CP146284">
    <property type="protein sequence ID" value="WWV65738.1"/>
    <property type="molecule type" value="Genomic_DNA"/>
</dbReference>
<evidence type="ECO:0000313" key="2">
    <source>
        <dbReference type="Proteomes" id="UP001320603"/>
    </source>
</evidence>
<gene>
    <name evidence="1" type="ORF">NEE14_012135</name>
</gene>
<reference evidence="1 2" key="1">
    <citation type="submission" date="2024-02" db="EMBL/GenBank/DDBJ databases">
        <title>Whole genome sequencing of Parabacteroides sp. AD58.</title>
        <authorList>
            <person name="Chaplin A.V."/>
            <person name="Pikina A.P."/>
            <person name="Sokolova S.R."/>
            <person name="Korostin D.O."/>
            <person name="Efimov B.A."/>
        </authorList>
    </citation>
    <scope>NUCLEOTIDE SEQUENCE [LARGE SCALE GENOMIC DNA]</scope>
    <source>
        <strain evidence="1 2">AD58</strain>
    </source>
</reference>
<name>A0ABZ2IK38_9BACT</name>
<evidence type="ECO:0008006" key="3">
    <source>
        <dbReference type="Google" id="ProtNLM"/>
    </source>
</evidence>
<sequence>MRNILYIIILAVALCACNNSTQKERILDTAESMAVEHPDSAQTILETLYPYSKLTQQQRARCGILLATTKLQQSKAFASDRLLDNSVSYFKQNCDSIELFKAYQLKAYQAMWRGQQDSMSYYLQQSINMIGEGNKNPAIFFVYETGRYLL</sequence>